<dbReference type="PANTHER" id="PTHR34835">
    <property type="entry name" value="OS07G0283600 PROTEIN-RELATED"/>
    <property type="match status" value="1"/>
</dbReference>
<dbReference type="AlphaFoldDB" id="A0A6L5B7N3"/>
<organism evidence="1 2">
    <name type="scientific">Apium graveolens</name>
    <name type="common">Celery</name>
    <dbReference type="NCBI Taxonomy" id="4045"/>
    <lineage>
        <taxon>Eukaryota</taxon>
        <taxon>Viridiplantae</taxon>
        <taxon>Streptophyta</taxon>
        <taxon>Embryophyta</taxon>
        <taxon>Tracheophyta</taxon>
        <taxon>Spermatophyta</taxon>
        <taxon>Magnoliopsida</taxon>
        <taxon>eudicotyledons</taxon>
        <taxon>Gunneridae</taxon>
        <taxon>Pentapetalae</taxon>
        <taxon>asterids</taxon>
        <taxon>campanulids</taxon>
        <taxon>Apiales</taxon>
        <taxon>Apiaceae</taxon>
        <taxon>Apioideae</taxon>
        <taxon>apioid superclade</taxon>
        <taxon>Apieae</taxon>
        <taxon>Apium</taxon>
    </lineage>
</organism>
<evidence type="ECO:0000313" key="1">
    <source>
        <dbReference type="EMBL" id="KAF1001375.1"/>
    </source>
</evidence>
<gene>
    <name evidence="1" type="ORF">AG4045_025685</name>
</gene>
<evidence type="ECO:0000313" key="2">
    <source>
        <dbReference type="Proteomes" id="UP000593563"/>
    </source>
</evidence>
<evidence type="ECO:0008006" key="3">
    <source>
        <dbReference type="Google" id="ProtNLM"/>
    </source>
</evidence>
<name>A0A6L5B7N3_APIGR</name>
<protein>
    <recommendedName>
        <fullName evidence="3">Aminotransferase-like plant mobile domain-containing protein</fullName>
    </recommendedName>
</protein>
<dbReference type="Proteomes" id="UP000593563">
    <property type="component" value="Unassembled WGS sequence"/>
</dbReference>
<dbReference type="EMBL" id="WRXP01004788">
    <property type="protein sequence ID" value="KAF1001375.1"/>
    <property type="molecule type" value="Genomic_DNA"/>
</dbReference>
<proteinExistence type="predicted"/>
<comment type="caution">
    <text evidence="1">The sequence shown here is derived from an EMBL/GenBank/DDBJ whole genome shotgun (WGS) entry which is preliminary data.</text>
</comment>
<reference evidence="1" key="1">
    <citation type="submission" date="2020-01" db="EMBL/GenBank/DDBJ databases">
        <title>The Celery Genome Sequence Reveals Sequential Paleo-tetraploidization, Resistance Gene Elimination, Karyotype Evolution, and Functional Innovation in Apiales.</title>
        <authorList>
            <person name="Song X."/>
        </authorList>
    </citation>
    <scope>NUCLEOTIDE SEQUENCE</scope>
    <source>
        <tissue evidence="1">Leaf</tissue>
    </source>
</reference>
<accession>A0A6L5B7N3</accession>
<sequence>MMVLGAVEASANVRKRSLFSKRAKEVVGRRAKSITPKTNHKKKKVRIYKRYIQKKFSPSIMRDVIGNLSKSQVEWVKSTGFGELLHFRMEHYAHNLGYNIAESFDGKSCSVKLKAGVIKIDDRVVHSVMGLPIGDEIIICNEDSAVCDIWAEQFSGFVSSQISPLMVRDKILENRQADTNFKWNFLVMLYNFFIESNQNLFLKRDILRFSGNIENCGKYNWCQILVEKLKKTHTYWAANTKRHFAGPLAFLIYLYVCKIRNRDTVRVPTTYPAYRAYRAWSDMLIRERQKVDTEKKCFGEGILLKLRDGTNVRKQLQDSGQNIGLTMQDLVVIDNMENDNGTKDMTDIEEAYTMGSKKNVDMSGLGIDMVQNTQTRVELEIDKHYEEEVCLVKQLSVFLNLMRFKHMVTCNIFIFMFWQPYMTSFENNLKEFVDVYERCLNNCEVSLALFPQNLRLAKLKKEYSQYFKMFEATSPIAKKLLVGNVVHDAGKKSAILDNSDFVPSYSLGLSQLTPKNLLSDLKGIGNSQLQGSSGSVSLVGKGQPVPKVKVSHLCRSPYVSRVVDVSSHVITTEERNEWKWLFLNRRNKRDYLFEWEGRKCTKAHFQSLRDNKLVETTVIDTWTYLLNENEILKADSSPLRLFMTTETTYGPLRMDVGVGDDYSKMSRFAAFDDNMDLVIKMVNEMHNKQYDVKDFDMENQQALLKKLRMIYCHSLLTWSENTKKNGTLEGAANLAKGKILVA</sequence>
<dbReference type="Gene3D" id="3.40.395.10">
    <property type="entry name" value="Adenoviral Proteinase, Chain A"/>
    <property type="match status" value="1"/>
</dbReference>
<keyword evidence="2" id="KW-1185">Reference proteome</keyword>